<accession>A0A9P6GWP7</accession>
<gene>
    <name evidence="1" type="ORF">PMIN01_01113</name>
</gene>
<name>A0A9P6GWP7_9PLEO</name>
<dbReference type="AlphaFoldDB" id="A0A9P6GWP7"/>
<evidence type="ECO:0000313" key="2">
    <source>
        <dbReference type="Proteomes" id="UP000756921"/>
    </source>
</evidence>
<sequence>MACPILMAEAGRGAMALEANEDGVHEALDVQRGMKWGTVAGWANRVQTEKRGVCLETLAHTRWGTILTAAAAAVAAAATITSTHGCGLQVRVKRTGGLRATAAYVYKAPPSELPLSLSLSLSLPLPLPLHPPQLFLIYLHCHTFFFDTSSHSYCFYRSLPGSAASTIAPATLVARRQRPARPALQLTADALPLALTPLLRQRKLVTVAVFTTCKLSSTNATALPSPGLAYSFKPRQAQVSAPTLYSEQRLRQHATVHTHSTLRSPQQALSYYNFRRLSTMPAPTAPSPVRLPRSFLTIH</sequence>
<comment type="caution">
    <text evidence="1">The sequence shown here is derived from an EMBL/GenBank/DDBJ whole genome shotgun (WGS) entry which is preliminary data.</text>
</comment>
<keyword evidence="2" id="KW-1185">Reference proteome</keyword>
<dbReference type="Proteomes" id="UP000756921">
    <property type="component" value="Unassembled WGS sequence"/>
</dbReference>
<protein>
    <submittedName>
        <fullName evidence="1">Uncharacterized protein</fullName>
    </submittedName>
</protein>
<organism evidence="1 2">
    <name type="scientific">Paraphaeosphaeria minitans</name>
    <dbReference type="NCBI Taxonomy" id="565426"/>
    <lineage>
        <taxon>Eukaryota</taxon>
        <taxon>Fungi</taxon>
        <taxon>Dikarya</taxon>
        <taxon>Ascomycota</taxon>
        <taxon>Pezizomycotina</taxon>
        <taxon>Dothideomycetes</taxon>
        <taxon>Pleosporomycetidae</taxon>
        <taxon>Pleosporales</taxon>
        <taxon>Massarineae</taxon>
        <taxon>Didymosphaeriaceae</taxon>
        <taxon>Paraphaeosphaeria</taxon>
    </lineage>
</organism>
<evidence type="ECO:0000313" key="1">
    <source>
        <dbReference type="EMBL" id="KAF9741574.1"/>
    </source>
</evidence>
<dbReference type="EMBL" id="WJXW01000001">
    <property type="protein sequence ID" value="KAF9741574.1"/>
    <property type="molecule type" value="Genomic_DNA"/>
</dbReference>
<reference evidence="1" key="1">
    <citation type="journal article" date="2020" name="Mol. Plant Microbe Interact.">
        <title>Genome Sequence of the Biocontrol Agent Coniothyrium minitans strain Conio (IMI 134523).</title>
        <authorList>
            <person name="Patel D."/>
            <person name="Shittu T.A."/>
            <person name="Baroncelli R."/>
            <person name="Muthumeenakshi S."/>
            <person name="Osborne T.H."/>
            <person name="Janganan T.K."/>
            <person name="Sreenivasaprasad S."/>
        </authorList>
    </citation>
    <scope>NUCLEOTIDE SEQUENCE</scope>
    <source>
        <strain evidence="1">Conio</strain>
    </source>
</reference>
<proteinExistence type="predicted"/>